<reference evidence="1 2" key="1">
    <citation type="journal article" date="2004" name="Nature">
        <title>Genome sequence of the ultrasmall unicellular red alga Cyanidioschyzon merolae 10D.</title>
        <authorList>
            <person name="Matsuzaki M."/>
            <person name="Misumi O."/>
            <person name="Shin-i T."/>
            <person name="Maruyama S."/>
            <person name="Takahara M."/>
            <person name="Miyagishima S."/>
            <person name="Mori T."/>
            <person name="Nishida K."/>
            <person name="Yagisawa F."/>
            <person name="Nishida K."/>
            <person name="Yoshida Y."/>
            <person name="Nishimura Y."/>
            <person name="Nakao S."/>
            <person name="Kobayashi T."/>
            <person name="Momoyama Y."/>
            <person name="Higashiyama T."/>
            <person name="Minoda A."/>
            <person name="Sano M."/>
            <person name="Nomoto H."/>
            <person name="Oishi K."/>
            <person name="Hayashi H."/>
            <person name="Ohta F."/>
            <person name="Nishizaka S."/>
            <person name="Haga S."/>
            <person name="Miura S."/>
            <person name="Morishita T."/>
            <person name="Kabeya Y."/>
            <person name="Terasawa K."/>
            <person name="Suzuki Y."/>
            <person name="Ishii Y."/>
            <person name="Asakawa S."/>
            <person name="Takano H."/>
            <person name="Ohta N."/>
            <person name="Kuroiwa H."/>
            <person name="Tanaka K."/>
            <person name="Shimizu N."/>
            <person name="Sugano S."/>
            <person name="Sato N."/>
            <person name="Nozaki H."/>
            <person name="Ogasawara N."/>
            <person name="Kohara Y."/>
            <person name="Kuroiwa T."/>
        </authorList>
    </citation>
    <scope>NUCLEOTIDE SEQUENCE [LARGE SCALE GENOMIC DNA]</scope>
    <source>
        <strain evidence="1 2">10D</strain>
    </source>
</reference>
<dbReference type="KEGG" id="cme:CYME_CMM214C"/>
<dbReference type="Proteomes" id="UP000007014">
    <property type="component" value="Chromosome 13"/>
</dbReference>
<evidence type="ECO:0000313" key="2">
    <source>
        <dbReference type="Proteomes" id="UP000007014"/>
    </source>
</evidence>
<gene>
    <name evidence="1" type="ORF">CYME_CMM214C</name>
</gene>
<dbReference type="AlphaFoldDB" id="M1V5Q1"/>
<proteinExistence type="predicted"/>
<sequence length="897" mass="98306">MRRFSGGRTVHEVLKKLARSFCRQYMQRGSVIFGDRSSWLALSSVLPLHELLELPVDIAAIYDWETPVRELAVRELWTSQVGAVIPIIFLIGCEVPSLLEDGLISAIVERVLAVIEPLSIVTERDTDPSVADALQLRVLLFTTWTNAEAAQAWRVRQSATSWSASEMHHSSELSRDVGRGETSRESLGELFPYAALKARIEREVLRRYTATCAACRGSPGEIPCQRHRRDLDVQSWILYAPLLAMYSAFPSQNLGVLSPGSCAWYQCIGFGDDVKPWTHPRILFEQSLTDSLADAALRVSREVAALCAALKCSCTGAFVLGRAPVADAIAKRFVESLECAESEMADLELANYEGLRIDDLQRLESDLSATPVRMCVVFMDRLLDVASAVRHANGMDPAIHDWFGCLLASQGHVLEKVSRRFLYSESDAGSDLDWFIAPLGGVSGTRALLSTGEFTEALLERQHDVAAFLSFVKKQLSFLATPQQTLANKAVHTRPAETVRCSSIAGPPRPPRRKLGATRLGRVSTAGVGVENSQAVPSAMSHPDTEIANASSVEKTASLGDQVEQMRTLIESVWDALEPRQRVRQSGLFIYAATAIWCAATMLQDADTKQHADPSVEAACTDEQRLQSLLQLARNWASAGFSLHHIMDELLDVISNQNLHRVVLPFLAYTCSVLDWKADASEAERTRLSGAIEAAATRAGDAWIRDTANLLVDRLFELSSISAHNGPDYEAVASVWTNWLNSTLVEAVQSGTANATQSMGVLTLPALLFASLEGANTNLSFHPRRKGSALAAIAEIIGFPRESRGAQASNSNVPQLRDHDLILVCVPNGITVSELRAFQALSQYYEASHKQILYLQRGFQFVDRRKLLAVCFGVEGDGRIDELPAAGAVDQPAMRAR</sequence>
<dbReference type="RefSeq" id="XP_005537096.1">
    <property type="nucleotide sequence ID" value="XM_005537039.1"/>
</dbReference>
<accession>M1V5Q1</accession>
<reference evidence="1 2" key="2">
    <citation type="journal article" date="2007" name="BMC Biol.">
        <title>A 100%-complete sequence reveals unusually simple genomic features in the hot-spring red alga Cyanidioschyzon merolae.</title>
        <authorList>
            <person name="Nozaki H."/>
            <person name="Takano H."/>
            <person name="Misumi O."/>
            <person name="Terasawa K."/>
            <person name="Matsuzaki M."/>
            <person name="Maruyama S."/>
            <person name="Nishida K."/>
            <person name="Yagisawa F."/>
            <person name="Yoshida Y."/>
            <person name="Fujiwara T."/>
            <person name="Takio S."/>
            <person name="Tamura K."/>
            <person name="Chung S.J."/>
            <person name="Nakamura S."/>
            <person name="Kuroiwa H."/>
            <person name="Tanaka K."/>
            <person name="Sato N."/>
            <person name="Kuroiwa T."/>
        </authorList>
    </citation>
    <scope>NUCLEOTIDE SEQUENCE [LARGE SCALE GENOMIC DNA]</scope>
    <source>
        <strain evidence="1 2">10D</strain>
    </source>
</reference>
<dbReference type="GeneID" id="16994895"/>
<name>M1V5Q1_CYAM1</name>
<dbReference type="OrthoDB" id="10553098at2759"/>
<dbReference type="EMBL" id="AP006495">
    <property type="protein sequence ID" value="BAM81060.1"/>
    <property type="molecule type" value="Genomic_DNA"/>
</dbReference>
<protein>
    <submittedName>
        <fullName evidence="1">Uncharacterized protein</fullName>
    </submittedName>
</protein>
<keyword evidence="2" id="KW-1185">Reference proteome</keyword>
<organism evidence="1 2">
    <name type="scientific">Cyanidioschyzon merolae (strain NIES-3377 / 10D)</name>
    <name type="common">Unicellular red alga</name>
    <dbReference type="NCBI Taxonomy" id="280699"/>
    <lineage>
        <taxon>Eukaryota</taxon>
        <taxon>Rhodophyta</taxon>
        <taxon>Bangiophyceae</taxon>
        <taxon>Cyanidiales</taxon>
        <taxon>Cyanidiaceae</taxon>
        <taxon>Cyanidioschyzon</taxon>
    </lineage>
</organism>
<evidence type="ECO:0000313" key="1">
    <source>
        <dbReference type="EMBL" id="BAM81060.1"/>
    </source>
</evidence>